<accession>A0A540VS92</accession>
<name>A0A540VS92_9GAMM</name>
<keyword evidence="2 5" id="KW-0808">Transferase</keyword>
<dbReference type="PANTHER" id="PTHR12526">
    <property type="entry name" value="GLYCOSYLTRANSFERASE"/>
    <property type="match status" value="1"/>
</dbReference>
<dbReference type="SUPFAM" id="SSF53756">
    <property type="entry name" value="UDP-Glycosyltransferase/glycogen phosphorylase"/>
    <property type="match status" value="1"/>
</dbReference>
<evidence type="ECO:0000259" key="4">
    <source>
        <dbReference type="Pfam" id="PF13439"/>
    </source>
</evidence>
<comment type="caution">
    <text evidence="5">The sequence shown here is derived from an EMBL/GenBank/DDBJ whole genome shotgun (WGS) entry which is preliminary data.</text>
</comment>
<proteinExistence type="predicted"/>
<keyword evidence="1" id="KW-0328">Glycosyltransferase</keyword>
<reference evidence="5 6" key="1">
    <citation type="submission" date="2019-06" db="EMBL/GenBank/DDBJ databases">
        <title>Metagenome assembled Genome of Spiribacter salinus SL48-SHIP from the microbial mat of Salt Lake 48 (Novosibirsk region, Russia).</title>
        <authorList>
            <person name="Shipova A."/>
            <person name="Rozanov A.S."/>
            <person name="Bryanskaya A.V."/>
            <person name="Peltek S.E."/>
        </authorList>
    </citation>
    <scope>NUCLEOTIDE SEQUENCE [LARGE SCALE GENOMIC DNA]</scope>
    <source>
        <strain evidence="5">SL48-SHIP-2</strain>
    </source>
</reference>
<dbReference type="Pfam" id="PF13439">
    <property type="entry name" value="Glyco_transf_4"/>
    <property type="match status" value="1"/>
</dbReference>
<evidence type="ECO:0000256" key="2">
    <source>
        <dbReference type="ARBA" id="ARBA00022679"/>
    </source>
</evidence>
<dbReference type="InterPro" id="IPR001296">
    <property type="entry name" value="Glyco_trans_1"/>
</dbReference>
<sequence length="422" mass="45878">MTAAGAEVRLFEGSVTGDAVRLVAPQVAVISSLYPSPGDPVAGVFIRERMGRVAQRLPVTVFSPRPSSPLDPLLRRLRPGYRQRPSSLWEDENAPVHYPAFPAVPALLRRLDGDAMARALLPRLRQLRDAGRLDLIDAHFAYPDGYAAATLGRTLGVPVTITLRGTEARLAGERWARRKVEWAVRNASWVIGVSESLRALALELGAPPERTEVIPNGVDTERFHPVDQARARRALGLGADDRVLVTVGGLCERKGQHRVIEQLPNLLVRFPRLHYVVVGGASGEGDWQARLAEQAHAAGVAERVHLLGKRPPDEIPGILAAADVFVLATRNEGWANVLLEAMACGLPVVATDVGGNREVVCREQLGRIVPFGDGDALRGALEDALERDSDREAIAAHAATQDWSHCAEAVIRRFRWLTEAGQ</sequence>
<dbReference type="Proteomes" id="UP000315400">
    <property type="component" value="Unassembled WGS sequence"/>
</dbReference>
<evidence type="ECO:0000259" key="3">
    <source>
        <dbReference type="Pfam" id="PF00534"/>
    </source>
</evidence>
<organism evidence="5 6">
    <name type="scientific">Spiribacter salinus</name>
    <dbReference type="NCBI Taxonomy" id="1335746"/>
    <lineage>
        <taxon>Bacteria</taxon>
        <taxon>Pseudomonadati</taxon>
        <taxon>Pseudomonadota</taxon>
        <taxon>Gammaproteobacteria</taxon>
        <taxon>Chromatiales</taxon>
        <taxon>Ectothiorhodospiraceae</taxon>
        <taxon>Spiribacter</taxon>
    </lineage>
</organism>
<dbReference type="EMBL" id="VIFK01000048">
    <property type="protein sequence ID" value="TQE99634.1"/>
    <property type="molecule type" value="Genomic_DNA"/>
</dbReference>
<dbReference type="InterPro" id="IPR028098">
    <property type="entry name" value="Glyco_trans_4-like_N"/>
</dbReference>
<evidence type="ECO:0000313" key="5">
    <source>
        <dbReference type="EMBL" id="TQE99634.1"/>
    </source>
</evidence>
<evidence type="ECO:0000313" key="6">
    <source>
        <dbReference type="Proteomes" id="UP000315400"/>
    </source>
</evidence>
<dbReference type="GO" id="GO:0016757">
    <property type="term" value="F:glycosyltransferase activity"/>
    <property type="evidence" value="ECO:0007669"/>
    <property type="project" value="UniProtKB-KW"/>
</dbReference>
<feature type="domain" description="Glycosyltransferase subfamily 4-like N-terminal" evidence="4">
    <location>
        <begin position="57"/>
        <end position="222"/>
    </location>
</feature>
<dbReference type="Pfam" id="PF00534">
    <property type="entry name" value="Glycos_transf_1"/>
    <property type="match status" value="1"/>
</dbReference>
<feature type="domain" description="Glycosyl transferase family 1" evidence="3">
    <location>
        <begin position="228"/>
        <end position="398"/>
    </location>
</feature>
<gene>
    <name evidence="5" type="ORF">FKY71_07610</name>
</gene>
<evidence type="ECO:0000256" key="1">
    <source>
        <dbReference type="ARBA" id="ARBA00022676"/>
    </source>
</evidence>
<dbReference type="Gene3D" id="3.40.50.2000">
    <property type="entry name" value="Glycogen Phosphorylase B"/>
    <property type="match status" value="2"/>
</dbReference>
<dbReference type="GO" id="GO:1901135">
    <property type="term" value="P:carbohydrate derivative metabolic process"/>
    <property type="evidence" value="ECO:0007669"/>
    <property type="project" value="UniProtKB-ARBA"/>
</dbReference>
<dbReference type="AlphaFoldDB" id="A0A540VS92"/>
<dbReference type="PANTHER" id="PTHR12526:SF510">
    <property type="entry name" value="D-INOSITOL 3-PHOSPHATE GLYCOSYLTRANSFERASE"/>
    <property type="match status" value="1"/>
</dbReference>
<protein>
    <submittedName>
        <fullName evidence="5">Glycosyltransferase family 4 protein</fullName>
    </submittedName>
</protein>